<feature type="compositionally biased region" description="Pro residues" evidence="1">
    <location>
        <begin position="53"/>
        <end position="69"/>
    </location>
</feature>
<feature type="compositionally biased region" description="Basic and acidic residues" evidence="1">
    <location>
        <begin position="21"/>
        <end position="31"/>
    </location>
</feature>
<dbReference type="Proteomes" id="UP000242450">
    <property type="component" value="Chromosome 18"/>
</dbReference>
<gene>
    <name evidence="2" type="ORF">Celaphus_00012371</name>
</gene>
<dbReference type="AlphaFoldDB" id="A0A212CK86"/>
<feature type="compositionally biased region" description="Basic and acidic residues" evidence="1">
    <location>
        <begin position="275"/>
        <end position="290"/>
    </location>
</feature>
<feature type="compositionally biased region" description="Polar residues" evidence="1">
    <location>
        <begin position="138"/>
        <end position="153"/>
    </location>
</feature>
<protein>
    <submittedName>
        <fullName evidence="2">ARHGEF5</fullName>
    </submittedName>
</protein>
<feature type="region of interest" description="Disordered" evidence="1">
    <location>
        <begin position="1"/>
        <end position="509"/>
    </location>
</feature>
<feature type="compositionally biased region" description="Low complexity" evidence="1">
    <location>
        <begin position="205"/>
        <end position="223"/>
    </location>
</feature>
<feature type="compositionally biased region" description="Low complexity" evidence="1">
    <location>
        <begin position="70"/>
        <end position="84"/>
    </location>
</feature>
<evidence type="ECO:0000256" key="1">
    <source>
        <dbReference type="SAM" id="MobiDB-lite"/>
    </source>
</evidence>
<dbReference type="OrthoDB" id="27593at2759"/>
<evidence type="ECO:0000313" key="2">
    <source>
        <dbReference type="EMBL" id="OWK06254.1"/>
    </source>
</evidence>
<sequence length="530" mass="55379">CSHQPFSLPGSCPAEESPDPETAHRHQKEGSELGQETVCSGGAEVVSAYSPSATPPRSPEAAAPGPPEGLPGTAATAPAHPLAACPRREPSVLACSPETSRASHPTDSPSPHGAPETPPAAHYGFPLAGQASPPGSLGSPTGTVHPVRSNSFPGSHGTEAAPHLVGISLSSSHSELPQRPPKPVIYGSVLPRRGRRSARDCTIIPEASSSPPAPGPDFGDPASNPATAGSAPSSQPWGPEKHWAFAPGSPACGSSPTPVTPIDLKIHEPPPLPPPERRPIQPSMVERDGHLPAGVPTLKRYSHPPPLTLGPGLHVPPRVPPAHVPNPLVAREHRPLPSTPDAPAHTQHSVSPKQRYNKPCKSDVPPGLAFSNMTALLHPSSPTTPWTPEVQRPTLEPGLSEESEAPARGSWRRTAPKEGSNGLRRSEVGPARQPERPGHVLLEKASSWPHRRDPRRPAEDGSEAVVVPGEGSSKHKDWHRQGLRRPSILPESPVGECGARTPGTSPQGRLCPALPSSPVFCPPGSCWSPC</sequence>
<feature type="non-terminal residue" evidence="2">
    <location>
        <position position="1"/>
    </location>
</feature>
<dbReference type="EMBL" id="MKHE01000018">
    <property type="protein sequence ID" value="OWK06254.1"/>
    <property type="molecule type" value="Genomic_DNA"/>
</dbReference>
<name>A0A212CK86_CEREH</name>
<feature type="compositionally biased region" description="Polar residues" evidence="1">
    <location>
        <begin position="97"/>
        <end position="109"/>
    </location>
</feature>
<organism evidence="2 3">
    <name type="scientific">Cervus elaphus hippelaphus</name>
    <name type="common">European red deer</name>
    <dbReference type="NCBI Taxonomy" id="46360"/>
    <lineage>
        <taxon>Eukaryota</taxon>
        <taxon>Metazoa</taxon>
        <taxon>Chordata</taxon>
        <taxon>Craniata</taxon>
        <taxon>Vertebrata</taxon>
        <taxon>Euteleostomi</taxon>
        <taxon>Mammalia</taxon>
        <taxon>Eutheria</taxon>
        <taxon>Laurasiatheria</taxon>
        <taxon>Artiodactyla</taxon>
        <taxon>Ruminantia</taxon>
        <taxon>Pecora</taxon>
        <taxon>Cervidae</taxon>
        <taxon>Cervinae</taxon>
        <taxon>Cervus</taxon>
    </lineage>
</organism>
<keyword evidence="3" id="KW-1185">Reference proteome</keyword>
<accession>A0A212CK86</accession>
<proteinExistence type="predicted"/>
<comment type="caution">
    <text evidence="2">The sequence shown here is derived from an EMBL/GenBank/DDBJ whole genome shotgun (WGS) entry which is preliminary data.</text>
</comment>
<feature type="compositionally biased region" description="Polar residues" evidence="1">
    <location>
        <begin position="224"/>
        <end position="236"/>
    </location>
</feature>
<feature type="non-terminal residue" evidence="2">
    <location>
        <position position="530"/>
    </location>
</feature>
<evidence type="ECO:0000313" key="3">
    <source>
        <dbReference type="Proteomes" id="UP000242450"/>
    </source>
</evidence>
<feature type="compositionally biased region" description="Basic and acidic residues" evidence="1">
    <location>
        <begin position="433"/>
        <end position="442"/>
    </location>
</feature>
<reference evidence="2 3" key="1">
    <citation type="journal article" date="2018" name="Mol. Genet. Genomics">
        <title>The red deer Cervus elaphus genome CerEla1.0: sequencing, annotating, genes, and chromosomes.</title>
        <authorList>
            <person name="Bana N.A."/>
            <person name="Nyiri A."/>
            <person name="Nagy J."/>
            <person name="Frank K."/>
            <person name="Nagy T."/>
            <person name="Steger V."/>
            <person name="Schiller M."/>
            <person name="Lakatos P."/>
            <person name="Sugar L."/>
            <person name="Horn P."/>
            <person name="Barta E."/>
            <person name="Orosz L."/>
        </authorList>
    </citation>
    <scope>NUCLEOTIDE SEQUENCE [LARGE SCALE GENOMIC DNA]</scope>
    <source>
        <strain evidence="2">Hungarian</strain>
    </source>
</reference>